<evidence type="ECO:0000313" key="4">
    <source>
        <dbReference type="Proteomes" id="UP000236311"/>
    </source>
</evidence>
<dbReference type="AlphaFoldDB" id="A0A2K4ZL16"/>
<organism evidence="3 4">
    <name type="scientific">Acetatifactor muris</name>
    <dbReference type="NCBI Taxonomy" id="879566"/>
    <lineage>
        <taxon>Bacteria</taxon>
        <taxon>Bacillati</taxon>
        <taxon>Bacillota</taxon>
        <taxon>Clostridia</taxon>
        <taxon>Lachnospirales</taxon>
        <taxon>Lachnospiraceae</taxon>
        <taxon>Acetatifactor</taxon>
    </lineage>
</organism>
<dbReference type="EMBL" id="OFSM01000021">
    <property type="protein sequence ID" value="SOY31092.1"/>
    <property type="molecule type" value="Genomic_DNA"/>
</dbReference>
<dbReference type="Pfam" id="PF01381">
    <property type="entry name" value="HTH_3"/>
    <property type="match status" value="2"/>
</dbReference>
<dbReference type="Gene3D" id="1.10.260.40">
    <property type="entry name" value="lambda repressor-like DNA-binding domains"/>
    <property type="match status" value="2"/>
</dbReference>
<dbReference type="GO" id="GO:0003677">
    <property type="term" value="F:DNA binding"/>
    <property type="evidence" value="ECO:0007669"/>
    <property type="project" value="UniProtKB-KW"/>
</dbReference>
<dbReference type="SUPFAM" id="SSF47413">
    <property type="entry name" value="lambda repressor-like DNA-binding domains"/>
    <property type="match status" value="2"/>
</dbReference>
<dbReference type="CDD" id="cd00093">
    <property type="entry name" value="HTH_XRE"/>
    <property type="match status" value="2"/>
</dbReference>
<gene>
    <name evidence="3" type="primary">xre_3</name>
    <name evidence="3" type="ORF">AMURIS_03826</name>
</gene>
<dbReference type="RefSeq" id="WP_172455198.1">
    <property type="nucleotide sequence ID" value="NZ_JANJZD010000024.1"/>
</dbReference>
<dbReference type="Proteomes" id="UP000236311">
    <property type="component" value="Unassembled WGS sequence"/>
</dbReference>
<reference evidence="3 4" key="1">
    <citation type="submission" date="2018-01" db="EMBL/GenBank/DDBJ databases">
        <authorList>
            <person name="Gaut B.S."/>
            <person name="Morton B.R."/>
            <person name="Clegg M.T."/>
            <person name="Duvall M.R."/>
        </authorList>
    </citation>
    <scope>NUCLEOTIDE SEQUENCE [LARGE SCALE GENOMIC DNA]</scope>
    <source>
        <strain evidence="3">GP69</strain>
    </source>
</reference>
<dbReference type="PANTHER" id="PTHR46558:SF11">
    <property type="entry name" value="HTH-TYPE TRANSCRIPTIONAL REGULATOR XRE"/>
    <property type="match status" value="1"/>
</dbReference>
<dbReference type="SMART" id="SM00530">
    <property type="entry name" value="HTH_XRE"/>
    <property type="match status" value="2"/>
</dbReference>
<evidence type="ECO:0000259" key="2">
    <source>
        <dbReference type="PROSITE" id="PS50943"/>
    </source>
</evidence>
<dbReference type="InterPro" id="IPR001387">
    <property type="entry name" value="Cro/C1-type_HTH"/>
</dbReference>
<proteinExistence type="predicted"/>
<evidence type="ECO:0000256" key="1">
    <source>
        <dbReference type="ARBA" id="ARBA00023125"/>
    </source>
</evidence>
<accession>A0A2K4ZL16</accession>
<evidence type="ECO:0000313" key="3">
    <source>
        <dbReference type="EMBL" id="SOY31092.1"/>
    </source>
</evidence>
<keyword evidence="1" id="KW-0238">DNA-binding</keyword>
<name>A0A2K4ZL16_9FIRM</name>
<dbReference type="InterPro" id="IPR010982">
    <property type="entry name" value="Lambda_DNA-bd_dom_sf"/>
</dbReference>
<feature type="domain" description="HTH cro/C1-type" evidence="2">
    <location>
        <begin position="90"/>
        <end position="144"/>
    </location>
</feature>
<sequence>MAVSGERIRQLRKEAGLTQEALGKKLGVIKQTVSSWENGISEPNSEILSNMASIFKIPIGYLYGDASTGIDYKNYQMDAPQFTFEFKMKIRDLLAEKKISKDNFAEMLNFSKEEADAYLYGNRMPSIEDLIKIAGVLNVSTDYLLDVSHRKRITEEEEALLQSFNRCDDECKKYLLAKAGVLCVEGISAVAAGEYGKYADEEKNPVLRVVPEASGLKKNRNSHIRKLCLEGK</sequence>
<dbReference type="PANTHER" id="PTHR46558">
    <property type="entry name" value="TRACRIPTIONAL REGULATORY PROTEIN-RELATED-RELATED"/>
    <property type="match status" value="1"/>
</dbReference>
<protein>
    <submittedName>
        <fullName evidence="3">HTH-type transcriptional regulator Xre</fullName>
    </submittedName>
</protein>
<feature type="domain" description="HTH cro/C1-type" evidence="2">
    <location>
        <begin position="8"/>
        <end position="62"/>
    </location>
</feature>
<keyword evidence="4" id="KW-1185">Reference proteome</keyword>
<dbReference type="PROSITE" id="PS50943">
    <property type="entry name" value="HTH_CROC1"/>
    <property type="match status" value="2"/>
</dbReference>